<accession>A0AAV5ABK5</accession>
<proteinExistence type="predicted"/>
<dbReference type="InterPro" id="IPR029058">
    <property type="entry name" value="AB_hydrolase_fold"/>
</dbReference>
<dbReference type="SUPFAM" id="SSF53474">
    <property type="entry name" value="alpha/beta-Hydrolases"/>
    <property type="match status" value="1"/>
</dbReference>
<evidence type="ECO:0000259" key="1">
    <source>
        <dbReference type="Pfam" id="PF12697"/>
    </source>
</evidence>
<protein>
    <recommendedName>
        <fullName evidence="1">AB hydrolase-1 domain-containing protein</fullName>
    </recommendedName>
</protein>
<dbReference type="Gene3D" id="3.40.50.1820">
    <property type="entry name" value="alpha/beta hydrolase"/>
    <property type="match status" value="1"/>
</dbReference>
<dbReference type="EMBL" id="BPWL01000005">
    <property type="protein sequence ID" value="GJJ10594.1"/>
    <property type="molecule type" value="Genomic_DNA"/>
</dbReference>
<dbReference type="InterPro" id="IPR000073">
    <property type="entry name" value="AB_hydrolase_1"/>
</dbReference>
<dbReference type="Pfam" id="PF12697">
    <property type="entry name" value="Abhydrolase_6"/>
    <property type="match status" value="1"/>
</dbReference>
<keyword evidence="3" id="KW-1185">Reference proteome</keyword>
<comment type="caution">
    <text evidence="2">The sequence shown here is derived from an EMBL/GenBank/DDBJ whole genome shotgun (WGS) entry which is preliminary data.</text>
</comment>
<evidence type="ECO:0000313" key="2">
    <source>
        <dbReference type="EMBL" id="GJJ10594.1"/>
    </source>
</evidence>
<evidence type="ECO:0000313" key="3">
    <source>
        <dbReference type="Proteomes" id="UP001050691"/>
    </source>
</evidence>
<feature type="domain" description="AB hydrolase-1" evidence="1">
    <location>
        <begin position="37"/>
        <end position="350"/>
    </location>
</feature>
<reference evidence="2" key="1">
    <citation type="submission" date="2021-10" db="EMBL/GenBank/DDBJ databases">
        <title>De novo Genome Assembly of Clathrus columnatus (Basidiomycota, Fungi) Using Illumina and Nanopore Sequence Data.</title>
        <authorList>
            <person name="Ogiso-Tanaka E."/>
            <person name="Itagaki H."/>
            <person name="Hosoya T."/>
            <person name="Hosaka K."/>
        </authorList>
    </citation>
    <scope>NUCLEOTIDE SEQUENCE</scope>
    <source>
        <strain evidence="2">MO-923</strain>
    </source>
</reference>
<gene>
    <name evidence="2" type="ORF">Clacol_004821</name>
</gene>
<dbReference type="AlphaFoldDB" id="A0AAV5ABK5"/>
<organism evidence="2 3">
    <name type="scientific">Clathrus columnatus</name>
    <dbReference type="NCBI Taxonomy" id="1419009"/>
    <lineage>
        <taxon>Eukaryota</taxon>
        <taxon>Fungi</taxon>
        <taxon>Dikarya</taxon>
        <taxon>Basidiomycota</taxon>
        <taxon>Agaricomycotina</taxon>
        <taxon>Agaricomycetes</taxon>
        <taxon>Phallomycetidae</taxon>
        <taxon>Phallales</taxon>
        <taxon>Clathraceae</taxon>
        <taxon>Clathrus</taxon>
    </lineage>
</organism>
<name>A0AAV5ABK5_9AGAM</name>
<sequence length="358" mass="40722">MPTLEVKPGISLFYLDSGAPGDPLANDTQQQAYITLFMLHGHSFHSPIFNRAIAVAHKYNIRFVAITRRDYHGSSLLTSEDIKAVTHGSTEQRIQTFTERAGEIMEFIKEFIDKNNIPPNSGTGGGGFSLSGWSLGNLQGFSVLAFGNRFPDLVEKLTPYFRSYISYETTVVFTPPIDVYHPLADESVPKEERGTYFCHWISSYFDHPPEGIATGDPTLLNQTTPSTTKPSSYSQFTDEEREAIIDNKPSLRADIFFFRIDPQVNTDILRHAFTQQDDSPAPPAWPNVPARSLWCSETAWSVIFSLRETERWVVRINEENKGRWVRPYDSICVEGGNHFLHWDEPDKFLEKTKELMML</sequence>
<dbReference type="Proteomes" id="UP001050691">
    <property type="component" value="Unassembled WGS sequence"/>
</dbReference>